<gene>
    <name evidence="4" type="ORF">RAMLITH_24260</name>
</gene>
<dbReference type="InterPro" id="IPR002933">
    <property type="entry name" value="Peptidase_M20"/>
</dbReference>
<dbReference type="PANTHER" id="PTHR11014">
    <property type="entry name" value="PEPTIDASE M20 FAMILY MEMBER"/>
    <property type="match status" value="1"/>
</dbReference>
<dbReference type="FunFam" id="3.30.70.360:FF:000001">
    <property type="entry name" value="N-acetyldiaminopimelate deacetylase"/>
    <property type="match status" value="1"/>
</dbReference>
<accession>A0A7X6DKU5</accession>
<dbReference type="NCBIfam" id="TIGR01891">
    <property type="entry name" value="amidohydrolases"/>
    <property type="match status" value="1"/>
</dbReference>
<evidence type="ECO:0000256" key="2">
    <source>
        <dbReference type="PIRSR" id="PIRSR005962-1"/>
    </source>
</evidence>
<dbReference type="PANTHER" id="PTHR11014:SF63">
    <property type="entry name" value="METALLOPEPTIDASE, PUTATIVE (AFU_ORTHOLOGUE AFUA_6G09600)-RELATED"/>
    <property type="match status" value="1"/>
</dbReference>
<evidence type="ECO:0000313" key="5">
    <source>
        <dbReference type="Proteomes" id="UP000521868"/>
    </source>
</evidence>
<dbReference type="CDD" id="cd05666">
    <property type="entry name" value="M20_Acy1-like"/>
    <property type="match status" value="1"/>
</dbReference>
<dbReference type="RefSeq" id="WP_168110054.1">
    <property type="nucleotide sequence ID" value="NZ_VTOX01000013.1"/>
</dbReference>
<sequence length="404" mass="44554">MSLIAEIERTHEEFTALRRDIHAHPELAFKENRTSEIVAERLASWGIEVHRGLGKTGVVGVLRGTRTARTGKPRAIGLRADMDALPMPEHNRFAHASKHEGRMHGCGHDGHTAMLLGAAKYLSSHREFDGVVNFIFQPAEEGGNAGARAMIEDGLFEKFPCDEIYGMHNMPGFPAAQFAFRKGPTMASSNRFDIIVRGTGGHAAQPHKAVDTIVIAAEMIGVLQTLISRHRNPIDVAVLSVTQIHAGDAYNVLPGEAVIRGTVRTFSTEVLDEIENNMRRVAETLPRVHGGSGELQFYRAYPPLVNWDEPTDFAARVAEEVFGADKVDRDTPQHGGAEDFSFYLEKVPGTYLFLGNGDGEHREGRYVGMGPCELHNPNYDFNDALLPVGSTYWVRLTQAFFARA</sequence>
<feature type="binding site" evidence="2">
    <location>
        <position position="141"/>
    </location>
    <ligand>
        <name>Mn(2+)</name>
        <dbReference type="ChEBI" id="CHEBI:29035"/>
        <label>2</label>
    </ligand>
</feature>
<dbReference type="Gene3D" id="3.30.70.360">
    <property type="match status" value="1"/>
</dbReference>
<feature type="binding site" evidence="2">
    <location>
        <position position="108"/>
    </location>
    <ligand>
        <name>Mn(2+)</name>
        <dbReference type="ChEBI" id="CHEBI:29035"/>
        <label>2</label>
    </ligand>
</feature>
<feature type="binding site" evidence="2">
    <location>
        <position position="168"/>
    </location>
    <ligand>
        <name>Mn(2+)</name>
        <dbReference type="ChEBI" id="CHEBI:29035"/>
        <label>2</label>
    </ligand>
</feature>
<comment type="cofactor">
    <cofactor evidence="2">
        <name>Mn(2+)</name>
        <dbReference type="ChEBI" id="CHEBI:29035"/>
    </cofactor>
    <text evidence="2">The Mn(2+) ion enhances activity.</text>
</comment>
<dbReference type="InterPro" id="IPR011650">
    <property type="entry name" value="Peptidase_M20_dimer"/>
</dbReference>
<dbReference type="InterPro" id="IPR017439">
    <property type="entry name" value="Amidohydrolase"/>
</dbReference>
<reference evidence="4 5" key="1">
    <citation type="journal article" date="2020" name="Nature">
        <title>Bacterial chemolithoautotrophy via manganese oxidation.</title>
        <authorList>
            <person name="Yu H."/>
            <person name="Leadbetter J.R."/>
        </authorList>
    </citation>
    <scope>NUCLEOTIDE SEQUENCE [LARGE SCALE GENOMIC DNA]</scope>
    <source>
        <strain evidence="4 5">RBP-1</strain>
    </source>
</reference>
<keyword evidence="1 4" id="KW-0378">Hydrolase</keyword>
<dbReference type="Pfam" id="PF07687">
    <property type="entry name" value="M20_dimer"/>
    <property type="match status" value="1"/>
</dbReference>
<dbReference type="Gene3D" id="3.40.630.10">
    <property type="entry name" value="Zn peptidases"/>
    <property type="match status" value="1"/>
</dbReference>
<feature type="binding site" evidence="2">
    <location>
        <position position="375"/>
    </location>
    <ligand>
        <name>Mn(2+)</name>
        <dbReference type="ChEBI" id="CHEBI:29035"/>
        <label>2</label>
    </ligand>
</feature>
<dbReference type="InterPro" id="IPR036264">
    <property type="entry name" value="Bact_exopeptidase_dim_dom"/>
</dbReference>
<dbReference type="GO" id="GO:0046872">
    <property type="term" value="F:metal ion binding"/>
    <property type="evidence" value="ECO:0007669"/>
    <property type="project" value="UniProtKB-KW"/>
</dbReference>
<comment type="caution">
    <text evidence="4">The sequence shown here is derived from an EMBL/GenBank/DDBJ whole genome shotgun (WGS) entry which is preliminary data.</text>
</comment>
<dbReference type="GO" id="GO:0019877">
    <property type="term" value="P:diaminopimelate biosynthetic process"/>
    <property type="evidence" value="ECO:0007669"/>
    <property type="project" value="UniProtKB-ARBA"/>
</dbReference>
<dbReference type="AlphaFoldDB" id="A0A7X6DKU5"/>
<keyword evidence="5" id="KW-1185">Reference proteome</keyword>
<feature type="binding site" evidence="2">
    <location>
        <position position="106"/>
    </location>
    <ligand>
        <name>Mn(2+)</name>
        <dbReference type="ChEBI" id="CHEBI:29035"/>
        <label>2</label>
    </ligand>
</feature>
<keyword evidence="2" id="KW-0464">Manganese</keyword>
<dbReference type="Pfam" id="PF01546">
    <property type="entry name" value="Peptidase_M20"/>
    <property type="match status" value="1"/>
</dbReference>
<dbReference type="SUPFAM" id="SSF55031">
    <property type="entry name" value="Bacterial exopeptidase dimerisation domain"/>
    <property type="match status" value="1"/>
</dbReference>
<organism evidence="4 5">
    <name type="scientific">Ramlibacter lithotrophicus</name>
    <dbReference type="NCBI Taxonomy" id="2606681"/>
    <lineage>
        <taxon>Bacteria</taxon>
        <taxon>Pseudomonadati</taxon>
        <taxon>Pseudomonadota</taxon>
        <taxon>Betaproteobacteria</taxon>
        <taxon>Burkholderiales</taxon>
        <taxon>Comamonadaceae</taxon>
        <taxon>Ramlibacter</taxon>
    </lineage>
</organism>
<name>A0A7X6DKU5_9BURK</name>
<dbReference type="PIRSF" id="PIRSF005962">
    <property type="entry name" value="Pept_M20D_amidohydro"/>
    <property type="match status" value="1"/>
</dbReference>
<dbReference type="EMBL" id="VTOX01000013">
    <property type="protein sequence ID" value="NKE68929.1"/>
    <property type="molecule type" value="Genomic_DNA"/>
</dbReference>
<evidence type="ECO:0000313" key="4">
    <source>
        <dbReference type="EMBL" id="NKE68929.1"/>
    </source>
</evidence>
<evidence type="ECO:0000256" key="1">
    <source>
        <dbReference type="ARBA" id="ARBA00022801"/>
    </source>
</evidence>
<protein>
    <submittedName>
        <fullName evidence="4">Amidohydrolase</fullName>
    </submittedName>
</protein>
<dbReference type="SUPFAM" id="SSF53187">
    <property type="entry name" value="Zn-dependent exopeptidases"/>
    <property type="match status" value="1"/>
</dbReference>
<dbReference type="Proteomes" id="UP000521868">
    <property type="component" value="Unassembled WGS sequence"/>
</dbReference>
<evidence type="ECO:0000259" key="3">
    <source>
        <dbReference type="Pfam" id="PF07687"/>
    </source>
</evidence>
<feature type="domain" description="Peptidase M20 dimerisation" evidence="3">
    <location>
        <begin position="191"/>
        <end position="285"/>
    </location>
</feature>
<keyword evidence="2" id="KW-0479">Metal-binding</keyword>
<proteinExistence type="predicted"/>
<dbReference type="GO" id="GO:0050118">
    <property type="term" value="F:N-acetyldiaminopimelate deacetylase activity"/>
    <property type="evidence" value="ECO:0007669"/>
    <property type="project" value="UniProtKB-ARBA"/>
</dbReference>